<accession>C2JY39</accession>
<evidence type="ECO:0000259" key="1">
    <source>
        <dbReference type="SMART" id="SM00843"/>
    </source>
</evidence>
<dbReference type="AlphaFoldDB" id="C2JY39"/>
<dbReference type="InterPro" id="IPR036388">
    <property type="entry name" value="WH-like_DNA-bd_sf"/>
</dbReference>
<dbReference type="HOGENOM" id="CLU_2844387_0_0_9"/>
<name>C2JY39_LACRM</name>
<reference evidence="2" key="1">
    <citation type="submission" date="2009-01" db="EMBL/GenBank/DDBJ databases">
        <authorList>
            <person name="Qin X."/>
            <person name="Bachman B."/>
            <person name="Battles P."/>
            <person name="Bell A."/>
            <person name="Bess C."/>
            <person name="Bickham C."/>
            <person name="Chaboub L."/>
            <person name="Chen D."/>
            <person name="Coyle M."/>
            <person name="Deiros D.R."/>
            <person name="Dinh H."/>
            <person name="Forbes L."/>
            <person name="Fowler G."/>
            <person name="Francisco L."/>
            <person name="Fu Q."/>
            <person name="Gubbala S."/>
            <person name="Hale W."/>
            <person name="Han Y."/>
            <person name="Hemphill L."/>
            <person name="Highlander S.K."/>
            <person name="Hirani K."/>
            <person name="Hogues M."/>
            <person name="Jackson L."/>
            <person name="Jakkamsetti A."/>
            <person name="Javaid M."/>
            <person name="Jiang H."/>
            <person name="Korchina V."/>
            <person name="Kovar C."/>
            <person name="Lara F."/>
            <person name="Lee S."/>
            <person name="Mata R."/>
            <person name="Mathew T."/>
            <person name="Moen C."/>
            <person name="Morales K."/>
            <person name="Munidasa M."/>
            <person name="Nazareth L."/>
            <person name="Ngo R."/>
            <person name="Nguyen L."/>
            <person name="Okwuonu G."/>
            <person name="Ongeri F."/>
            <person name="Patil S."/>
            <person name="Petrosino J."/>
            <person name="Pham C."/>
            <person name="Pham P."/>
            <person name="Pu L.-L."/>
            <person name="Puazo M."/>
            <person name="Raj R."/>
            <person name="Reid J."/>
            <person name="Rouhana J."/>
            <person name="Saada N."/>
            <person name="Shang Y."/>
            <person name="Simmons D."/>
            <person name="Thornton R."/>
            <person name="Warren J."/>
            <person name="Weissenberger G."/>
            <person name="Zhang J."/>
            <person name="Zhang L."/>
            <person name="Zhou C."/>
            <person name="Zhu D."/>
            <person name="Muzny D."/>
            <person name="Worley K."/>
            <person name="Gibbs R."/>
        </authorList>
    </citation>
    <scope>NUCLEOTIDE SEQUENCE [LARGE SCALE GENOMIC DNA]</scope>
    <source>
        <strain evidence="2">LMS2-1</strain>
    </source>
</reference>
<dbReference type="EMBL" id="ACIZ01000071">
    <property type="protein sequence ID" value="EEN80092.1"/>
    <property type="molecule type" value="Genomic_DNA"/>
</dbReference>
<evidence type="ECO:0000313" key="3">
    <source>
        <dbReference type="Proteomes" id="UP000004525"/>
    </source>
</evidence>
<dbReference type="Gene3D" id="1.10.10.10">
    <property type="entry name" value="Winged helix-like DNA-binding domain superfamily/Winged helix DNA-binding domain"/>
    <property type="match status" value="1"/>
</dbReference>
<dbReference type="SUPFAM" id="SSF46785">
    <property type="entry name" value="Winged helix' DNA-binding domain"/>
    <property type="match status" value="1"/>
</dbReference>
<comment type="caution">
    <text evidence="2">The sequence shown here is derived from an EMBL/GenBank/DDBJ whole genome shotgun (WGS) entry which is preliminary data.</text>
</comment>
<evidence type="ECO:0000313" key="2">
    <source>
        <dbReference type="EMBL" id="EEN80092.1"/>
    </source>
</evidence>
<dbReference type="InterPro" id="IPR036390">
    <property type="entry name" value="WH_DNA-bd_sf"/>
</dbReference>
<protein>
    <submittedName>
        <fullName evidence="2">Ftsk gamma domain protein</fullName>
    </submittedName>
</protein>
<gene>
    <name evidence="2" type="ORF">HMPREF0539_1824</name>
</gene>
<keyword evidence="3" id="KW-1185">Reference proteome</keyword>
<dbReference type="Proteomes" id="UP000004525">
    <property type="component" value="Unassembled WGS sequence"/>
</dbReference>
<dbReference type="SMART" id="SM00843">
    <property type="entry name" value="Ftsk_gamma"/>
    <property type="match status" value="1"/>
</dbReference>
<dbReference type="Pfam" id="PF09397">
    <property type="entry name" value="FtsK_gamma"/>
    <property type="match status" value="1"/>
</dbReference>
<sequence length="65" mass="7332">MPEVLDYLAGERHISTSKLQRVFSIGYNRAANLIDTLEAKHLVSAAKGAKPREVYYTQAKEEEHS</sequence>
<organism evidence="2 3">
    <name type="scientific">Lacticaseibacillus rhamnosus (strain LMS2-1)</name>
    <dbReference type="NCBI Taxonomy" id="525361"/>
    <lineage>
        <taxon>Bacteria</taxon>
        <taxon>Bacillati</taxon>
        <taxon>Bacillota</taxon>
        <taxon>Bacilli</taxon>
        <taxon>Lactobacillales</taxon>
        <taxon>Lactobacillaceae</taxon>
        <taxon>Lacticaseibacillus</taxon>
    </lineage>
</organism>
<proteinExistence type="predicted"/>
<feature type="domain" description="FtsK gamma" evidence="1">
    <location>
        <begin position="1"/>
        <end position="59"/>
    </location>
</feature>
<dbReference type="InterPro" id="IPR018541">
    <property type="entry name" value="Ftsk_gamma"/>
</dbReference>